<gene>
    <name evidence="2" type="ORF">RFULGI_LOCUS4623</name>
</gene>
<feature type="region of interest" description="Disordered" evidence="1">
    <location>
        <begin position="1"/>
        <end position="35"/>
    </location>
</feature>
<name>A0A9N9AZ89_9GLOM</name>
<accession>A0A9N9AZ89</accession>
<proteinExistence type="predicted"/>
<dbReference type="Proteomes" id="UP000789396">
    <property type="component" value="Unassembled WGS sequence"/>
</dbReference>
<keyword evidence="3" id="KW-1185">Reference proteome</keyword>
<protein>
    <submittedName>
        <fullName evidence="2">12833_t:CDS:1</fullName>
    </submittedName>
</protein>
<reference evidence="2" key="1">
    <citation type="submission" date="2021-06" db="EMBL/GenBank/DDBJ databases">
        <authorList>
            <person name="Kallberg Y."/>
            <person name="Tangrot J."/>
            <person name="Rosling A."/>
        </authorList>
    </citation>
    <scope>NUCLEOTIDE SEQUENCE</scope>
    <source>
        <strain evidence="2">IN212</strain>
    </source>
</reference>
<dbReference type="AlphaFoldDB" id="A0A9N9AZ89"/>
<feature type="compositionally biased region" description="Low complexity" evidence="1">
    <location>
        <begin position="9"/>
        <end position="21"/>
    </location>
</feature>
<organism evidence="2 3">
    <name type="scientific">Racocetra fulgida</name>
    <dbReference type="NCBI Taxonomy" id="60492"/>
    <lineage>
        <taxon>Eukaryota</taxon>
        <taxon>Fungi</taxon>
        <taxon>Fungi incertae sedis</taxon>
        <taxon>Mucoromycota</taxon>
        <taxon>Glomeromycotina</taxon>
        <taxon>Glomeromycetes</taxon>
        <taxon>Diversisporales</taxon>
        <taxon>Gigasporaceae</taxon>
        <taxon>Racocetra</taxon>
    </lineage>
</organism>
<evidence type="ECO:0000313" key="3">
    <source>
        <dbReference type="Proteomes" id="UP000789396"/>
    </source>
</evidence>
<comment type="caution">
    <text evidence="2">The sequence shown here is derived from an EMBL/GenBank/DDBJ whole genome shotgun (WGS) entry which is preliminary data.</text>
</comment>
<evidence type="ECO:0000313" key="2">
    <source>
        <dbReference type="EMBL" id="CAG8550350.1"/>
    </source>
</evidence>
<dbReference type="EMBL" id="CAJVPZ010004696">
    <property type="protein sequence ID" value="CAG8550350.1"/>
    <property type="molecule type" value="Genomic_DNA"/>
</dbReference>
<sequence>MSHNRLDGKSGQQSGQQLGQQTASIEEELNPTQGNYLLTPIINNRLISNPEVQR</sequence>
<evidence type="ECO:0000256" key="1">
    <source>
        <dbReference type="SAM" id="MobiDB-lite"/>
    </source>
</evidence>